<feature type="region of interest" description="Disordered" evidence="2">
    <location>
        <begin position="124"/>
        <end position="147"/>
    </location>
</feature>
<dbReference type="InterPro" id="IPR051100">
    <property type="entry name" value="DnaJ_subfamily_B/C"/>
</dbReference>
<dbReference type="CDD" id="cd06257">
    <property type="entry name" value="DnaJ"/>
    <property type="match status" value="1"/>
</dbReference>
<feature type="region of interest" description="Disordered" evidence="2">
    <location>
        <begin position="235"/>
        <end position="256"/>
    </location>
</feature>
<dbReference type="GO" id="GO:0071218">
    <property type="term" value="P:cellular response to misfolded protein"/>
    <property type="evidence" value="ECO:0007669"/>
    <property type="project" value="TreeGrafter"/>
</dbReference>
<comment type="caution">
    <text evidence="4">The sequence shown here is derived from an EMBL/GenBank/DDBJ whole genome shotgun (WGS) entry which is preliminary data.</text>
</comment>
<proteinExistence type="predicted"/>
<dbReference type="InterPro" id="IPR001623">
    <property type="entry name" value="DnaJ_domain"/>
</dbReference>
<dbReference type="GO" id="GO:0005789">
    <property type="term" value="C:endoplasmic reticulum membrane"/>
    <property type="evidence" value="ECO:0007669"/>
    <property type="project" value="TreeGrafter"/>
</dbReference>
<feature type="coiled-coil region" evidence="1">
    <location>
        <begin position="159"/>
        <end position="193"/>
    </location>
</feature>
<feature type="domain" description="J" evidence="3">
    <location>
        <begin position="40"/>
        <end position="122"/>
    </location>
</feature>
<dbReference type="PANTHER" id="PTHR43908">
    <property type="entry name" value="AT29763P-RELATED"/>
    <property type="match status" value="1"/>
</dbReference>
<feature type="compositionally biased region" description="Basic and acidic residues" evidence="2">
    <location>
        <begin position="246"/>
        <end position="256"/>
    </location>
</feature>
<organism evidence="4 5">
    <name type="scientific">Novymonas esmeraldas</name>
    <dbReference type="NCBI Taxonomy" id="1808958"/>
    <lineage>
        <taxon>Eukaryota</taxon>
        <taxon>Discoba</taxon>
        <taxon>Euglenozoa</taxon>
        <taxon>Kinetoplastea</taxon>
        <taxon>Metakinetoplastina</taxon>
        <taxon>Trypanosomatida</taxon>
        <taxon>Trypanosomatidae</taxon>
        <taxon>Novymonas</taxon>
    </lineage>
</organism>
<dbReference type="SUPFAM" id="SSF46565">
    <property type="entry name" value="Chaperone J-domain"/>
    <property type="match status" value="1"/>
</dbReference>
<dbReference type="PROSITE" id="PS50076">
    <property type="entry name" value="DNAJ_2"/>
    <property type="match status" value="1"/>
</dbReference>
<keyword evidence="1" id="KW-0175">Coiled coil</keyword>
<evidence type="ECO:0000313" key="4">
    <source>
        <dbReference type="EMBL" id="KAK7195966.1"/>
    </source>
</evidence>
<evidence type="ECO:0000256" key="1">
    <source>
        <dbReference type="SAM" id="Coils"/>
    </source>
</evidence>
<feature type="compositionally biased region" description="Gly residues" evidence="2">
    <location>
        <begin position="124"/>
        <end position="133"/>
    </location>
</feature>
<dbReference type="GO" id="GO:0030544">
    <property type="term" value="F:Hsp70 protein binding"/>
    <property type="evidence" value="ECO:0007669"/>
    <property type="project" value="TreeGrafter"/>
</dbReference>
<dbReference type="InterPro" id="IPR036869">
    <property type="entry name" value="J_dom_sf"/>
</dbReference>
<dbReference type="Gene3D" id="1.10.287.110">
    <property type="entry name" value="DnaJ domain"/>
    <property type="match status" value="1"/>
</dbReference>
<dbReference type="AlphaFoldDB" id="A0AAW0ER00"/>
<dbReference type="PANTHER" id="PTHR43908:SF3">
    <property type="entry name" value="AT29763P-RELATED"/>
    <property type="match status" value="1"/>
</dbReference>
<gene>
    <name evidence="4" type="ORF">NESM_000529800</name>
</gene>
<name>A0AAW0ER00_9TRYP</name>
<evidence type="ECO:0000313" key="5">
    <source>
        <dbReference type="Proteomes" id="UP001430356"/>
    </source>
</evidence>
<dbReference type="SMART" id="SM00271">
    <property type="entry name" value="DnaJ"/>
    <property type="match status" value="1"/>
</dbReference>
<sequence>MSAAPASAAATAAASSAATPNATAAASPHAITTENIDSFDYFHLFGLASPVAAGSSSSVAMADVDVAEVRRTYRRLSLRFHPDKDSSDAARHAFEVVRTALETIIDPVKLAAYVKSLTDATSAGGAGGIGGSGSAEDARQRQRAQQAQEEAQWAADLLVQRAQERLAREAAARQAAQEREEAAQRLLAELTSTLNTPFRQMEAELVRDWDVDADMVETKTVEVVALLQQLTPADDAAWATSPLSSRKRDREDVGAV</sequence>
<protein>
    <submittedName>
        <fullName evidence="4">DNAJ family-like protein</fullName>
    </submittedName>
</protein>
<dbReference type="Pfam" id="PF00226">
    <property type="entry name" value="DnaJ"/>
    <property type="match status" value="1"/>
</dbReference>
<dbReference type="EMBL" id="JAECZO010000065">
    <property type="protein sequence ID" value="KAK7195966.1"/>
    <property type="molecule type" value="Genomic_DNA"/>
</dbReference>
<reference evidence="4 5" key="1">
    <citation type="journal article" date="2021" name="MBio">
        <title>A New Model Trypanosomatid, Novymonas esmeraldas: Genomic Perception of Its 'Candidatus Pandoraea novymonadis' Endosymbiont.</title>
        <authorList>
            <person name="Zakharova A."/>
            <person name="Saura A."/>
            <person name="Butenko A."/>
            <person name="Podesvova L."/>
            <person name="Warmusova S."/>
            <person name="Kostygov A.Y."/>
            <person name="Nenarokova A."/>
            <person name="Lukes J."/>
            <person name="Opperdoes F.R."/>
            <person name="Yurchenko V."/>
        </authorList>
    </citation>
    <scope>NUCLEOTIDE SEQUENCE [LARGE SCALE GENOMIC DNA]</scope>
    <source>
        <strain evidence="4 5">E262AT.01</strain>
    </source>
</reference>
<keyword evidence="5" id="KW-1185">Reference proteome</keyword>
<accession>A0AAW0ER00</accession>
<dbReference type="Proteomes" id="UP001430356">
    <property type="component" value="Unassembled WGS sequence"/>
</dbReference>
<evidence type="ECO:0000256" key="2">
    <source>
        <dbReference type="SAM" id="MobiDB-lite"/>
    </source>
</evidence>
<evidence type="ECO:0000259" key="3">
    <source>
        <dbReference type="PROSITE" id="PS50076"/>
    </source>
</evidence>